<comment type="similarity">
    <text evidence="1">Belongs to the synaptobrevin family.</text>
</comment>
<organism evidence="11 12">
    <name type="scientific">Lepidothrix coronata</name>
    <name type="common">blue-crowned manakin</name>
    <dbReference type="NCBI Taxonomy" id="321398"/>
    <lineage>
        <taxon>Eukaryota</taxon>
        <taxon>Metazoa</taxon>
        <taxon>Chordata</taxon>
        <taxon>Craniata</taxon>
        <taxon>Vertebrata</taxon>
        <taxon>Euteleostomi</taxon>
        <taxon>Archelosauria</taxon>
        <taxon>Archosauria</taxon>
        <taxon>Dinosauria</taxon>
        <taxon>Saurischia</taxon>
        <taxon>Theropoda</taxon>
        <taxon>Coelurosauria</taxon>
        <taxon>Aves</taxon>
        <taxon>Neognathae</taxon>
        <taxon>Neoaves</taxon>
        <taxon>Telluraves</taxon>
        <taxon>Australaves</taxon>
        <taxon>Passeriformes</taxon>
        <taxon>Pipridae</taxon>
        <taxon>Lepidothrix</taxon>
    </lineage>
</organism>
<evidence type="ECO:0000256" key="9">
    <source>
        <dbReference type="SAM" id="Phobius"/>
    </source>
</evidence>
<dbReference type="CTD" id="8673"/>
<dbReference type="SUPFAM" id="SSF58038">
    <property type="entry name" value="SNARE fusion complex"/>
    <property type="match status" value="1"/>
</dbReference>
<keyword evidence="2" id="KW-0813">Transport</keyword>
<dbReference type="FunFam" id="1.20.5.110:FF:000004">
    <property type="entry name" value="Vesicle-associated membrane protein 7"/>
    <property type="match status" value="1"/>
</dbReference>
<keyword evidence="3 9" id="KW-0812">Transmembrane</keyword>
<protein>
    <submittedName>
        <fullName evidence="12">Vesicle-associated membrane protein 8 isoform X1</fullName>
    </submittedName>
</protein>
<gene>
    <name evidence="12" type="primary">VAMP8</name>
</gene>
<dbReference type="Gene3D" id="1.20.5.110">
    <property type="match status" value="1"/>
</dbReference>
<dbReference type="GO" id="GO:0005737">
    <property type="term" value="C:cytoplasm"/>
    <property type="evidence" value="ECO:0007669"/>
    <property type="project" value="UniProtKB-ARBA"/>
</dbReference>
<dbReference type="OrthoDB" id="190375at2759"/>
<evidence type="ECO:0000256" key="1">
    <source>
        <dbReference type="ARBA" id="ARBA00008025"/>
    </source>
</evidence>
<dbReference type="GO" id="GO:0016020">
    <property type="term" value="C:membrane"/>
    <property type="evidence" value="ECO:0007669"/>
    <property type="project" value="InterPro"/>
</dbReference>
<dbReference type="GO" id="GO:0015031">
    <property type="term" value="P:protein transport"/>
    <property type="evidence" value="ECO:0007669"/>
    <property type="project" value="UniProtKB-KW"/>
</dbReference>
<dbReference type="PANTHER" id="PTHR45701">
    <property type="entry name" value="SYNAPTOBREVIN FAMILY MEMBER"/>
    <property type="match status" value="1"/>
</dbReference>
<evidence type="ECO:0000256" key="2">
    <source>
        <dbReference type="ARBA" id="ARBA00022448"/>
    </source>
</evidence>
<keyword evidence="8" id="KW-0175">Coiled coil</keyword>
<dbReference type="PROSITE" id="PS50892">
    <property type="entry name" value="V_SNARE"/>
    <property type="match status" value="1"/>
</dbReference>
<evidence type="ECO:0000256" key="4">
    <source>
        <dbReference type="ARBA" id="ARBA00022927"/>
    </source>
</evidence>
<dbReference type="Pfam" id="PF00957">
    <property type="entry name" value="Synaptobrevin"/>
    <property type="match status" value="1"/>
</dbReference>
<feature type="transmembrane region" description="Helical" evidence="9">
    <location>
        <begin position="292"/>
        <end position="313"/>
    </location>
</feature>
<evidence type="ECO:0000256" key="6">
    <source>
        <dbReference type="ARBA" id="ARBA00023136"/>
    </source>
</evidence>
<evidence type="ECO:0000256" key="8">
    <source>
        <dbReference type="PROSITE-ProRule" id="PRU00290"/>
    </source>
</evidence>
<dbReference type="GO" id="GO:0012505">
    <property type="term" value="C:endomembrane system"/>
    <property type="evidence" value="ECO:0007669"/>
    <property type="project" value="UniProtKB-SubCell"/>
</dbReference>
<dbReference type="InterPro" id="IPR001388">
    <property type="entry name" value="Synaptobrevin-like"/>
</dbReference>
<dbReference type="GeneID" id="108508488"/>
<keyword evidence="11" id="KW-1185">Reference proteome</keyword>
<accession>A0A6J0J3J4</accession>
<proteinExistence type="inferred from homology"/>
<evidence type="ECO:0000259" key="10">
    <source>
        <dbReference type="PROSITE" id="PS50892"/>
    </source>
</evidence>
<evidence type="ECO:0000313" key="12">
    <source>
        <dbReference type="RefSeq" id="XP_017692794.1"/>
    </source>
</evidence>
<evidence type="ECO:0000256" key="5">
    <source>
        <dbReference type="ARBA" id="ARBA00022989"/>
    </source>
</evidence>
<dbReference type="InterPro" id="IPR042855">
    <property type="entry name" value="V_SNARE_CC"/>
</dbReference>
<dbReference type="Proteomes" id="UP000504624">
    <property type="component" value="Unplaced"/>
</dbReference>
<keyword evidence="6 9" id="KW-0472">Membrane</keyword>
<dbReference type="CDD" id="cd15868">
    <property type="entry name" value="R-SNARE_VAMP8"/>
    <property type="match status" value="1"/>
</dbReference>
<evidence type="ECO:0000256" key="7">
    <source>
        <dbReference type="ARBA" id="ARBA00046280"/>
    </source>
</evidence>
<feature type="domain" description="V-SNARE coiled-coil homology" evidence="10">
    <location>
        <begin position="230"/>
        <end position="290"/>
    </location>
</feature>
<dbReference type="AlphaFoldDB" id="A0A6J0J3J4"/>
<dbReference type="InterPro" id="IPR016444">
    <property type="entry name" value="Synaptobrevin/VAMP"/>
</dbReference>
<evidence type="ECO:0000313" key="11">
    <source>
        <dbReference type="Proteomes" id="UP000504624"/>
    </source>
</evidence>
<keyword evidence="4" id="KW-0653">Protein transport</keyword>
<name>A0A6J0J3J4_9PASS</name>
<dbReference type="GO" id="GO:0016192">
    <property type="term" value="P:vesicle-mediated transport"/>
    <property type="evidence" value="ECO:0007669"/>
    <property type="project" value="InterPro"/>
</dbReference>
<comment type="subcellular location">
    <subcellularLocation>
        <location evidence="7">Endomembrane system</location>
        <topology evidence="7">Single-pass type IV membrane protein</topology>
    </subcellularLocation>
</comment>
<sequence length="319" mass="33588">MCMGVWGTYGLPRVPTGYLGKCLWDDWGGYWGHMECTWGARGVPTGCEGCPGCPQGAWGVPLGALGCVGGSGVPVRHLRKCPGCFEMPIGCLEVPLGLLECVWGIWGAYTVLGGAQGTHRMSGEVPMGAWVERGALVGCSGHLWGAQGAHRGLGGYFWGDWGVPRLPMERLGGSRGAHGVPGGCLGCLGGAQGGCGLLVVPPEPFPVLQAGVPAGVPEGDPTDATTGDGRVRALQREVQGVTTIMTQNVERILARGENLEQLHSKSQDLEATSEHFRTTSQKMARRYWWKNVKLLVILGLVGAIVLILIILLATGTIPT</sequence>
<dbReference type="PRINTS" id="PR00219">
    <property type="entry name" value="SYNAPTOBREVN"/>
</dbReference>
<reference evidence="12" key="1">
    <citation type="submission" date="2025-08" db="UniProtKB">
        <authorList>
            <consortium name="RefSeq"/>
        </authorList>
    </citation>
    <scope>IDENTIFICATION</scope>
</reference>
<dbReference type="RefSeq" id="XP_017692794.1">
    <property type="nucleotide sequence ID" value="XM_017837305.1"/>
</dbReference>
<evidence type="ECO:0000256" key="3">
    <source>
        <dbReference type="ARBA" id="ARBA00022692"/>
    </source>
</evidence>
<keyword evidence="5 9" id="KW-1133">Transmembrane helix</keyword>